<evidence type="ECO:0000313" key="1">
    <source>
        <dbReference type="EMBL" id="SMH71574.1"/>
    </source>
</evidence>
<organism evidence="1 2">
    <name type="scientific">Candidatus Nitrosotalea okcheonensis</name>
    <dbReference type="NCBI Taxonomy" id="1903276"/>
    <lineage>
        <taxon>Archaea</taxon>
        <taxon>Nitrososphaerota</taxon>
        <taxon>Nitrososphaeria</taxon>
        <taxon>Nitrosotaleales</taxon>
        <taxon>Nitrosotaleaceae</taxon>
        <taxon>Nitrosotalea</taxon>
    </lineage>
</organism>
<dbReference type="EMBL" id="LT841358">
    <property type="protein sequence ID" value="SMH71574.1"/>
    <property type="molecule type" value="Genomic_DNA"/>
</dbReference>
<dbReference type="OrthoDB" id="136544at2157"/>
<keyword evidence="2" id="KW-1185">Reference proteome</keyword>
<gene>
    <name evidence="1" type="ORF">NCS_11386</name>
</gene>
<protein>
    <submittedName>
        <fullName evidence="1">Uncharacterized protein</fullName>
    </submittedName>
</protein>
<proteinExistence type="predicted"/>
<dbReference type="AlphaFoldDB" id="A0A2H1FFQ0"/>
<name>A0A2H1FFQ0_9ARCH</name>
<evidence type="ECO:0000313" key="2">
    <source>
        <dbReference type="Proteomes" id="UP000230607"/>
    </source>
</evidence>
<dbReference type="RefSeq" id="WP_157927519.1">
    <property type="nucleotide sequence ID" value="NZ_LT841358.1"/>
</dbReference>
<sequence>MKVFGDKKDFNPVFLSLNRNSALFKDVKNIIHNLKKDVIPGERIKFKQIPKYYIIRHGVDNAFHVYLPNGMRLIYSITIYKGEKTAFLMELTDHGRYEKRFNY</sequence>
<dbReference type="Proteomes" id="UP000230607">
    <property type="component" value="Chromosome 1"/>
</dbReference>
<reference evidence="2" key="1">
    <citation type="submission" date="2017-03" db="EMBL/GenBank/DDBJ databases">
        <authorList>
            <person name="Herbold C."/>
        </authorList>
    </citation>
    <scope>NUCLEOTIDE SEQUENCE [LARGE SCALE GENOMIC DNA]</scope>
</reference>
<accession>A0A2H1FFQ0</accession>